<gene>
    <name evidence="3" type="ORF">Golax_002665</name>
</gene>
<feature type="non-terminal residue" evidence="3">
    <location>
        <position position="1"/>
    </location>
</feature>
<comment type="caution">
    <text evidence="3">The sequence shown here is derived from an EMBL/GenBank/DDBJ whole genome shotgun (WGS) entry which is preliminary data.</text>
</comment>
<dbReference type="EMBL" id="JABEZV010000012">
    <property type="protein sequence ID" value="MBA0726867.1"/>
    <property type="molecule type" value="Genomic_DNA"/>
</dbReference>
<feature type="coiled-coil region" evidence="1">
    <location>
        <begin position="306"/>
        <end position="333"/>
    </location>
</feature>
<evidence type="ECO:0000256" key="1">
    <source>
        <dbReference type="SAM" id="Coils"/>
    </source>
</evidence>
<dbReference type="PANTHER" id="PTHR35712">
    <property type="entry name" value="MYOSIN HEAVY CHAIN-LIKE PROTEIN"/>
    <property type="match status" value="1"/>
</dbReference>
<dbReference type="Proteomes" id="UP000593574">
    <property type="component" value="Unassembled WGS sequence"/>
</dbReference>
<evidence type="ECO:0000313" key="4">
    <source>
        <dbReference type="Proteomes" id="UP000593574"/>
    </source>
</evidence>
<sequence length="493" mass="55956">VINKFYEIRQGTIGEVEDASLDDKCACLLHDPGEMWSFNDSSTAKYISSLEEELERVRSSVDDLRNKLRVGLEIENHLKKKVRGLERKKITSDRMILDRVTELRHYHSEHKVQIMNLLDMEKSHIKRFVELVEEKIRQFDARGQNVHCVLKPDEYEHVDVHLSTDAEAELVSKGDMLNLNIAETKAHAAEALAQALQEKRDVLDNIAESKGDASEALAQALQEKVSDDSSVYSLEERHLLEKNINAALQKKVDELQRNLLQALILRTRFMRSIWFKSMGPFRKKKNDEFQEILSVEDLEDFVTNEKVKALLELAQFKRKYQLLQEKINNEVKQGSVLAEVADRRIATYERDGKLKSLLKKTYLRRWVGAPDTGGNEAEASPNSMDFVRMRIENATLKESMESLDHLTSTLHRLRLSLLKVTVSINSKDTDTNASELDEIITEAKLVKTALGSSLPISWSAEGDGESIGESIDTETGDMFEDSGGQKIDSVTAA</sequence>
<dbReference type="AlphaFoldDB" id="A0A7J9AS04"/>
<protein>
    <submittedName>
        <fullName evidence="3">Uncharacterized protein</fullName>
    </submittedName>
</protein>
<feature type="region of interest" description="Disordered" evidence="2">
    <location>
        <begin position="459"/>
        <end position="493"/>
    </location>
</feature>
<evidence type="ECO:0000313" key="3">
    <source>
        <dbReference type="EMBL" id="MBA0726867.1"/>
    </source>
</evidence>
<evidence type="ECO:0000256" key="2">
    <source>
        <dbReference type="SAM" id="MobiDB-lite"/>
    </source>
</evidence>
<organism evidence="3 4">
    <name type="scientific">Gossypium laxum</name>
    <dbReference type="NCBI Taxonomy" id="34288"/>
    <lineage>
        <taxon>Eukaryota</taxon>
        <taxon>Viridiplantae</taxon>
        <taxon>Streptophyta</taxon>
        <taxon>Embryophyta</taxon>
        <taxon>Tracheophyta</taxon>
        <taxon>Spermatophyta</taxon>
        <taxon>Magnoliopsida</taxon>
        <taxon>eudicotyledons</taxon>
        <taxon>Gunneridae</taxon>
        <taxon>Pentapetalae</taxon>
        <taxon>rosids</taxon>
        <taxon>malvids</taxon>
        <taxon>Malvales</taxon>
        <taxon>Malvaceae</taxon>
        <taxon>Malvoideae</taxon>
        <taxon>Gossypium</taxon>
    </lineage>
</organism>
<proteinExistence type="predicted"/>
<keyword evidence="4" id="KW-1185">Reference proteome</keyword>
<keyword evidence="1" id="KW-0175">Coiled coil</keyword>
<reference evidence="3 4" key="1">
    <citation type="journal article" date="2019" name="Genome Biol. Evol.">
        <title>Insights into the evolution of the New World diploid cottons (Gossypium, subgenus Houzingenia) based on genome sequencing.</title>
        <authorList>
            <person name="Grover C.E."/>
            <person name="Arick M.A. 2nd"/>
            <person name="Thrash A."/>
            <person name="Conover J.L."/>
            <person name="Sanders W.S."/>
            <person name="Peterson D.G."/>
            <person name="Frelichowski J.E."/>
            <person name="Scheffler J.A."/>
            <person name="Scheffler B.E."/>
            <person name="Wendel J.F."/>
        </authorList>
    </citation>
    <scope>NUCLEOTIDE SEQUENCE [LARGE SCALE GENOMIC DNA]</scope>
    <source>
        <strain evidence="3">4</strain>
        <tissue evidence="3">Leaf</tissue>
    </source>
</reference>
<feature type="compositionally biased region" description="Acidic residues" evidence="2">
    <location>
        <begin position="462"/>
        <end position="480"/>
    </location>
</feature>
<accession>A0A7J9AS04</accession>
<feature type="non-terminal residue" evidence="3">
    <location>
        <position position="493"/>
    </location>
</feature>
<dbReference type="PANTHER" id="PTHR35712:SF1">
    <property type="entry name" value="MYOSIN HEAVY CHAIN-LIKE PROTEIN"/>
    <property type="match status" value="1"/>
</dbReference>
<name>A0A7J9AS04_9ROSI</name>